<name>A0ABW3QJ89_9BACT</name>
<protein>
    <submittedName>
        <fullName evidence="1">Uncharacterized protein</fullName>
    </submittedName>
</protein>
<dbReference type="EMBL" id="JBHTLP010000022">
    <property type="protein sequence ID" value="MFD1144610.1"/>
    <property type="molecule type" value="Genomic_DNA"/>
</dbReference>
<proteinExistence type="predicted"/>
<keyword evidence="2" id="KW-1185">Reference proteome</keyword>
<gene>
    <name evidence="1" type="ORF">ACFQ4C_26010</name>
</gene>
<evidence type="ECO:0000313" key="1">
    <source>
        <dbReference type="EMBL" id="MFD1144610.1"/>
    </source>
</evidence>
<comment type="caution">
    <text evidence="1">The sequence shown here is derived from an EMBL/GenBank/DDBJ whole genome shotgun (WGS) entry which is preliminary data.</text>
</comment>
<organism evidence="1 2">
    <name type="scientific">Larkinella insperata</name>
    <dbReference type="NCBI Taxonomy" id="332158"/>
    <lineage>
        <taxon>Bacteria</taxon>
        <taxon>Pseudomonadati</taxon>
        <taxon>Bacteroidota</taxon>
        <taxon>Cytophagia</taxon>
        <taxon>Cytophagales</taxon>
        <taxon>Spirosomataceae</taxon>
        <taxon>Larkinella</taxon>
    </lineage>
</organism>
<evidence type="ECO:0000313" key="2">
    <source>
        <dbReference type="Proteomes" id="UP001597116"/>
    </source>
</evidence>
<reference evidence="2" key="1">
    <citation type="journal article" date="2019" name="Int. J. Syst. Evol. Microbiol.">
        <title>The Global Catalogue of Microorganisms (GCM) 10K type strain sequencing project: providing services to taxonomists for standard genome sequencing and annotation.</title>
        <authorList>
            <consortium name="The Broad Institute Genomics Platform"/>
            <consortium name="The Broad Institute Genome Sequencing Center for Infectious Disease"/>
            <person name="Wu L."/>
            <person name="Ma J."/>
        </authorList>
    </citation>
    <scope>NUCLEOTIDE SEQUENCE [LARGE SCALE GENOMIC DNA]</scope>
    <source>
        <strain evidence="2">CCUG 55608</strain>
    </source>
</reference>
<dbReference type="Proteomes" id="UP001597116">
    <property type="component" value="Unassembled WGS sequence"/>
</dbReference>
<accession>A0ABW3QJ89</accession>
<dbReference type="RefSeq" id="WP_379885264.1">
    <property type="nucleotide sequence ID" value="NZ_JBHTLP010000022.1"/>
</dbReference>
<sequence length="188" mass="20821">MDAVGGLVLTAGIPSIAPQGRIILYGILIEGQTVQLTNPQRYDQLLVIKGFGVDHLLEHHSVDTGYAQNDELIHGLLTGNIRFPAFISIPFDQALSLPTNPTNQYGSPDWVCLTVMQIPSIPFNRFARQAHHQELIALGEAGLECLYLSPDAFFACIKEGCNNRKVRWNLIGPAEIEELNQIVWPPDH</sequence>